<dbReference type="Gene3D" id="1.50.10.100">
    <property type="entry name" value="Chondroitin AC/alginate lyase"/>
    <property type="match status" value="1"/>
</dbReference>
<dbReference type="InterPro" id="IPR008397">
    <property type="entry name" value="Alginate_lyase_dom"/>
</dbReference>
<evidence type="ECO:0000256" key="2">
    <source>
        <dbReference type="ARBA" id="ARBA00023239"/>
    </source>
</evidence>
<dbReference type="EMBL" id="LGTQ01000009">
    <property type="protein sequence ID" value="KPM48179.1"/>
    <property type="molecule type" value="Genomic_DNA"/>
</dbReference>
<organism evidence="4 5">
    <name type="scientific">Jiulongibacter sediminis</name>
    <dbReference type="NCBI Taxonomy" id="1605367"/>
    <lineage>
        <taxon>Bacteria</taxon>
        <taxon>Pseudomonadati</taxon>
        <taxon>Bacteroidota</taxon>
        <taxon>Cytophagia</taxon>
        <taxon>Cytophagales</taxon>
        <taxon>Leadbetterellaceae</taxon>
        <taxon>Jiulongibacter</taxon>
    </lineage>
</organism>
<evidence type="ECO:0000313" key="5">
    <source>
        <dbReference type="Proteomes" id="UP000050454"/>
    </source>
</evidence>
<keyword evidence="1" id="KW-0732">Signal</keyword>
<dbReference type="InterPro" id="IPR008929">
    <property type="entry name" value="Chondroitin_lyas"/>
</dbReference>
<dbReference type="Pfam" id="PF05426">
    <property type="entry name" value="Alginate_lyase"/>
    <property type="match status" value="1"/>
</dbReference>
<evidence type="ECO:0000313" key="4">
    <source>
        <dbReference type="EMBL" id="KPM48179.1"/>
    </source>
</evidence>
<proteinExistence type="predicted"/>
<dbReference type="AlphaFoldDB" id="A0A0P7BTQ4"/>
<name>A0A0P7BTQ4_9BACT</name>
<dbReference type="Proteomes" id="UP000050454">
    <property type="component" value="Unassembled WGS sequence"/>
</dbReference>
<dbReference type="SUPFAM" id="SSF48230">
    <property type="entry name" value="Chondroitin AC/alginate lyase"/>
    <property type="match status" value="1"/>
</dbReference>
<protein>
    <submittedName>
        <fullName evidence="4">Alginate lyase</fullName>
    </submittedName>
</protein>
<evidence type="ECO:0000256" key="1">
    <source>
        <dbReference type="ARBA" id="ARBA00022729"/>
    </source>
</evidence>
<reference evidence="4 5" key="1">
    <citation type="submission" date="2015-07" db="EMBL/GenBank/DDBJ databases">
        <title>The draft genome sequence of Leadbetterella sp. JN14-9.</title>
        <authorList>
            <person name="Liu Y."/>
            <person name="Du J."/>
            <person name="Shao Z."/>
        </authorList>
    </citation>
    <scope>NUCLEOTIDE SEQUENCE [LARGE SCALE GENOMIC DNA]</scope>
    <source>
        <strain evidence="4 5">JN14-9</strain>
    </source>
</reference>
<feature type="domain" description="Alginate lyase" evidence="3">
    <location>
        <begin position="49"/>
        <end position="320"/>
    </location>
</feature>
<evidence type="ECO:0000259" key="3">
    <source>
        <dbReference type="Pfam" id="PF05426"/>
    </source>
</evidence>
<keyword evidence="2 4" id="KW-0456">Lyase</keyword>
<dbReference type="GO" id="GO:0016829">
    <property type="term" value="F:lyase activity"/>
    <property type="evidence" value="ECO:0007669"/>
    <property type="project" value="UniProtKB-KW"/>
</dbReference>
<dbReference type="GO" id="GO:0042597">
    <property type="term" value="C:periplasmic space"/>
    <property type="evidence" value="ECO:0007669"/>
    <property type="project" value="InterPro"/>
</dbReference>
<keyword evidence="5" id="KW-1185">Reference proteome</keyword>
<dbReference type="PATRIC" id="fig|1605367.3.peg.4006"/>
<dbReference type="STRING" id="1605367.AFM12_12970"/>
<sequence length="380" mass="43680">MSFWVSPAVYAQNQSEAFQKVSEIIGPEWIRKADSLLLLSPLTVTSSQCSRSEGGIHDFYSEGDYWWPDPQNPVGPYIRKDGLSNPDNFVDHRRLMERFNFTAGCLASAYLLTKDEKYAQGALKHYKAWFLDSMTYMSPHLLYGQAIKGRVSGRGIGIIDTIHLIEVAKALEVFQNSQSFQPEATAGIKGWFSQYLTWLRTHPFGIDERDTKNNHSTCWVMQVGVFAHLLGDQEVIEECRNRFKEILLPHQMGADGSFPEELARTKPYGYSSFNLEAMSIICQSLSEPAENLWHFSLADGRNMEKAMSFFSPYIRDKATWPYQKDVSNFEKHPIAYSFLIFAYDQLKESTYFDLWKNLPHFTTHTAMVRSSPVRNVLIWL</sequence>
<accession>A0A0P7BTQ4</accession>
<comment type="caution">
    <text evidence="4">The sequence shown here is derived from an EMBL/GenBank/DDBJ whole genome shotgun (WGS) entry which is preliminary data.</text>
</comment>
<gene>
    <name evidence="4" type="ORF">AFM12_12970</name>
</gene>